<dbReference type="PATRIC" id="fig|1619037.3.peg.321"/>
<dbReference type="GO" id="GO:0005737">
    <property type="term" value="C:cytoplasm"/>
    <property type="evidence" value="ECO:0007669"/>
    <property type="project" value="TreeGrafter"/>
</dbReference>
<dbReference type="GO" id="GO:0016779">
    <property type="term" value="F:nucleotidyltransferase activity"/>
    <property type="evidence" value="ECO:0007669"/>
    <property type="project" value="InterPro"/>
</dbReference>
<dbReference type="PROSITE" id="PS50880">
    <property type="entry name" value="TOPRIM"/>
    <property type="match status" value="1"/>
</dbReference>
<dbReference type="Gene3D" id="1.10.860.10">
    <property type="entry name" value="DNAb Helicase, Chain A"/>
    <property type="match status" value="1"/>
</dbReference>
<dbReference type="PANTHER" id="PTHR30313">
    <property type="entry name" value="DNA PRIMASE"/>
    <property type="match status" value="1"/>
</dbReference>
<dbReference type="AlphaFoldDB" id="A0A0G0T9B8"/>
<sequence length="354" mass="39759">LVEGQMDVIACHQAGMKNVVASSGTALTFEQVKLLKRYSNNVAIAFDTDAAGQNAAKRGIDLALEQGMNIKIIQIPAGCGKDADECLKKNLDIWFKAVENAKEVMEWYFASVMVGTDKRDPKQKQKIADTLIAEIIRLPYAVERDHWLKKLADELGVDHTTLTSEMRRLASAKLTHRVSHPELNEGPLRNQRDSSALPQNDNEDWGEQGKTRLLAENIFALFLKFPKLFVEHDAGLSRGFFPPAPLVGLYESLKNHYNGSACLPIGMVDVKVMPSDLERENQNSIDILVLKADKDYSDFNLEDAKKEVDILLASIKSEWQKNRRAELTSALKQAEKDKNTELLQQILKQIMEIN</sequence>
<feature type="non-terminal residue" evidence="3">
    <location>
        <position position="1"/>
    </location>
</feature>
<dbReference type="InterPro" id="IPR016136">
    <property type="entry name" value="DNA_helicase_N/primase_C"/>
</dbReference>
<dbReference type="InterPro" id="IPR019475">
    <property type="entry name" value="DNA_primase_DnaB-bd"/>
</dbReference>
<dbReference type="InterPro" id="IPR034151">
    <property type="entry name" value="TOPRIM_DnaG_bac"/>
</dbReference>
<accession>A0A0G0T9B8</accession>
<dbReference type="EMBL" id="LBXR01000015">
    <property type="protein sequence ID" value="KKR34477.1"/>
    <property type="molecule type" value="Genomic_DNA"/>
</dbReference>
<comment type="caution">
    <text evidence="3">The sequence shown here is derived from an EMBL/GenBank/DDBJ whole genome shotgun (WGS) entry which is preliminary data.</text>
</comment>
<dbReference type="Proteomes" id="UP000034855">
    <property type="component" value="Unassembled WGS sequence"/>
</dbReference>
<dbReference type="CDD" id="cd03364">
    <property type="entry name" value="TOPRIM_DnaG_primases"/>
    <property type="match status" value="1"/>
</dbReference>
<organism evidence="3 4">
    <name type="scientific">Candidatus Magasanikbacteria bacterium GW2011_GWA2_40_10</name>
    <dbReference type="NCBI Taxonomy" id="1619037"/>
    <lineage>
        <taxon>Bacteria</taxon>
        <taxon>Candidatus Magasanikiibacteriota</taxon>
    </lineage>
</organism>
<name>A0A0G0T9B8_9BACT</name>
<dbReference type="Gene3D" id="3.40.1360.10">
    <property type="match status" value="1"/>
</dbReference>
<evidence type="ECO:0000313" key="3">
    <source>
        <dbReference type="EMBL" id="KKR34477.1"/>
    </source>
</evidence>
<dbReference type="InterPro" id="IPR050219">
    <property type="entry name" value="DnaG_primase"/>
</dbReference>
<dbReference type="SMART" id="SM00493">
    <property type="entry name" value="TOPRIM"/>
    <property type="match status" value="1"/>
</dbReference>
<dbReference type="PANTHER" id="PTHR30313:SF2">
    <property type="entry name" value="DNA PRIMASE"/>
    <property type="match status" value="1"/>
</dbReference>
<evidence type="ECO:0000256" key="1">
    <source>
        <dbReference type="SAM" id="MobiDB-lite"/>
    </source>
</evidence>
<dbReference type="InterPro" id="IPR006171">
    <property type="entry name" value="TOPRIM_dom"/>
</dbReference>
<evidence type="ECO:0000313" key="4">
    <source>
        <dbReference type="Proteomes" id="UP000034855"/>
    </source>
</evidence>
<proteinExistence type="predicted"/>
<dbReference type="GO" id="GO:0006269">
    <property type="term" value="P:DNA replication, synthesis of primer"/>
    <property type="evidence" value="ECO:0007669"/>
    <property type="project" value="TreeGrafter"/>
</dbReference>
<feature type="region of interest" description="Disordered" evidence="1">
    <location>
        <begin position="180"/>
        <end position="205"/>
    </location>
</feature>
<dbReference type="Pfam" id="PF10410">
    <property type="entry name" value="DnaB_bind"/>
    <property type="match status" value="1"/>
</dbReference>
<protein>
    <submittedName>
        <fullName evidence="3">Primase protein</fullName>
    </submittedName>
</protein>
<dbReference type="STRING" id="1619037.UT67_C0015G0009"/>
<evidence type="ECO:0000259" key="2">
    <source>
        <dbReference type="PROSITE" id="PS50880"/>
    </source>
</evidence>
<reference evidence="3 4" key="1">
    <citation type="journal article" date="2015" name="Nature">
        <title>rRNA introns, odd ribosomes, and small enigmatic genomes across a large radiation of phyla.</title>
        <authorList>
            <person name="Brown C.T."/>
            <person name="Hug L.A."/>
            <person name="Thomas B.C."/>
            <person name="Sharon I."/>
            <person name="Castelle C.J."/>
            <person name="Singh A."/>
            <person name="Wilkins M.J."/>
            <person name="Williams K.H."/>
            <person name="Banfield J.F."/>
        </authorList>
    </citation>
    <scope>NUCLEOTIDE SEQUENCE [LARGE SCALE GENOMIC DNA]</scope>
</reference>
<feature type="domain" description="Toprim" evidence="2">
    <location>
        <begin position="1"/>
        <end position="78"/>
    </location>
</feature>
<gene>
    <name evidence="3" type="ORF">UT67_C0015G0009</name>
</gene>
<dbReference type="Pfam" id="PF13155">
    <property type="entry name" value="Toprim_2"/>
    <property type="match status" value="1"/>
</dbReference>
<dbReference type="SUPFAM" id="SSF56731">
    <property type="entry name" value="DNA primase core"/>
    <property type="match status" value="1"/>
</dbReference>